<keyword evidence="3" id="KW-1185">Reference proteome</keyword>
<dbReference type="EMBL" id="BMAW01120192">
    <property type="protein sequence ID" value="GFT88097.1"/>
    <property type="molecule type" value="Genomic_DNA"/>
</dbReference>
<evidence type="ECO:0000313" key="2">
    <source>
        <dbReference type="EMBL" id="GFT88097.1"/>
    </source>
</evidence>
<protein>
    <submittedName>
        <fullName evidence="2">Uncharacterized protein</fullName>
    </submittedName>
</protein>
<proteinExistence type="predicted"/>
<dbReference type="OrthoDB" id="6434908at2759"/>
<feature type="region of interest" description="Disordered" evidence="1">
    <location>
        <begin position="147"/>
        <end position="170"/>
    </location>
</feature>
<name>A0A8X6PTA8_NEPPI</name>
<evidence type="ECO:0000256" key="1">
    <source>
        <dbReference type="SAM" id="MobiDB-lite"/>
    </source>
</evidence>
<organism evidence="2 3">
    <name type="scientific">Nephila pilipes</name>
    <name type="common">Giant wood spider</name>
    <name type="synonym">Nephila maculata</name>
    <dbReference type="NCBI Taxonomy" id="299642"/>
    <lineage>
        <taxon>Eukaryota</taxon>
        <taxon>Metazoa</taxon>
        <taxon>Ecdysozoa</taxon>
        <taxon>Arthropoda</taxon>
        <taxon>Chelicerata</taxon>
        <taxon>Arachnida</taxon>
        <taxon>Araneae</taxon>
        <taxon>Araneomorphae</taxon>
        <taxon>Entelegynae</taxon>
        <taxon>Araneoidea</taxon>
        <taxon>Nephilidae</taxon>
        <taxon>Nephila</taxon>
    </lineage>
</organism>
<evidence type="ECO:0000313" key="3">
    <source>
        <dbReference type="Proteomes" id="UP000887013"/>
    </source>
</evidence>
<accession>A0A8X6PTA8</accession>
<comment type="caution">
    <text evidence="2">The sequence shown here is derived from an EMBL/GenBank/DDBJ whole genome shotgun (WGS) entry which is preliminary data.</text>
</comment>
<sequence length="185" mass="20959">MLNPNKNAISITNVAGPSMLPVSVPEESSQFHKIPSDMERVELSRAVSPIQGICDRVQKPLILLENVLEIHSHNETKYYCELCDAPCRLSSIMPHILGYKHTLQCLKQIAPYLYNEVKTYDSRKAESVYLRELIYHKKKYGSGKVRVFHDRPKSDPVSPGSNTSPEDQPGPSWRYAIYCVPVGMN</sequence>
<gene>
    <name evidence="2" type="primary">AVEN_4959_1</name>
    <name evidence="2" type="ORF">NPIL_600231</name>
</gene>
<reference evidence="2" key="1">
    <citation type="submission" date="2020-08" db="EMBL/GenBank/DDBJ databases">
        <title>Multicomponent nature underlies the extraordinary mechanical properties of spider dragline silk.</title>
        <authorList>
            <person name="Kono N."/>
            <person name="Nakamura H."/>
            <person name="Mori M."/>
            <person name="Yoshida Y."/>
            <person name="Ohtoshi R."/>
            <person name="Malay A.D."/>
            <person name="Moran D.A.P."/>
            <person name="Tomita M."/>
            <person name="Numata K."/>
            <person name="Arakawa K."/>
        </authorList>
    </citation>
    <scope>NUCLEOTIDE SEQUENCE</scope>
</reference>
<dbReference type="Proteomes" id="UP000887013">
    <property type="component" value="Unassembled WGS sequence"/>
</dbReference>
<dbReference type="AlphaFoldDB" id="A0A8X6PTA8"/>